<dbReference type="GeneID" id="123159018"/>
<dbReference type="Gramene" id="TraesCLE_scaffold_064619_01G000200.1">
    <property type="protein sequence ID" value="TraesCLE_scaffold_064619_01G000200.1"/>
    <property type="gene ID" value="TraesCLE_scaffold_064619_01G000200"/>
</dbReference>
<dbReference type="Gramene" id="TraesMAC7B03G04069240.1">
    <property type="protein sequence ID" value="TraesMAC7B03G04069240.1.CDS1"/>
    <property type="gene ID" value="TraesMAC7B03G04069240"/>
</dbReference>
<reference evidence="1" key="2">
    <citation type="submission" date="2018-10" db="UniProtKB">
        <authorList>
            <consortium name="EnsemblPlants"/>
        </authorList>
    </citation>
    <scope>IDENTIFICATION</scope>
</reference>
<dbReference type="SMR" id="A0A3B6SDH3"/>
<reference evidence="1" key="1">
    <citation type="submission" date="2018-08" db="EMBL/GenBank/DDBJ databases">
        <authorList>
            <person name="Rossello M."/>
        </authorList>
    </citation>
    <scope>NUCLEOTIDE SEQUENCE [LARGE SCALE GENOMIC DNA]</scope>
    <source>
        <strain evidence="1">cv. Chinese Spring</strain>
    </source>
</reference>
<dbReference type="Gramene" id="TraesSYM5B03G02928280.1">
    <property type="protein sequence ID" value="TraesSYM5B03G02928280.1.CDS1"/>
    <property type="gene ID" value="TraesSYM5B03G02928280"/>
</dbReference>
<protein>
    <submittedName>
        <fullName evidence="1">Uncharacterized protein</fullName>
    </submittedName>
</protein>
<dbReference type="KEGG" id="taes:123159018"/>
<dbReference type="Gramene" id="TraesCS7B03G0207100.1">
    <property type="protein sequence ID" value="TraesCS7B03G0207100.1.CDS1"/>
    <property type="gene ID" value="TraesCS7B03G0207100"/>
</dbReference>
<proteinExistence type="predicted"/>
<gene>
    <name evidence="1" type="primary">LOC123159018</name>
</gene>
<dbReference type="Gramene" id="TraesLAC7B03G04026320.1">
    <property type="protein sequence ID" value="TraesLAC7B03G04026320.1.CDS1"/>
    <property type="gene ID" value="TraesLAC7B03G04026320"/>
</dbReference>
<dbReference type="Gramene" id="TraesROB_scaffold_017016_01G000100.1">
    <property type="protein sequence ID" value="TraesROB_scaffold_017016_01G000100.1"/>
    <property type="gene ID" value="TraesROB_scaffold_017016_01G000100"/>
</dbReference>
<dbReference type="Gramene" id="TraesCS7B02G077200.1">
    <property type="protein sequence ID" value="TraesCS7B02G077200.1.cds1"/>
    <property type="gene ID" value="TraesCS7B02G077200"/>
</dbReference>
<dbReference type="Gramene" id="TraesPARA_EIv1.0_2386070.1">
    <property type="protein sequence ID" value="TraesPARA_EIv1.0_2386070.1.CDS1"/>
    <property type="gene ID" value="TraesPARA_EIv1.0_2386070"/>
</dbReference>
<dbReference type="EnsemblPlants" id="TraesCS7B02G077200.1">
    <property type="protein sequence ID" value="TraesCS7B02G077200.1.cds1"/>
    <property type="gene ID" value="TraesCS7B02G077200"/>
</dbReference>
<dbReference type="Gramene" id="TraesLDM7B03G04077460.1">
    <property type="protein sequence ID" value="TraesLDM7B03G04077460.1.CDS1"/>
    <property type="gene ID" value="TraesLDM7B03G04077460"/>
</dbReference>
<dbReference type="Gramene" id="TraesNOR7B03G04119210.1">
    <property type="protein sequence ID" value="TraesNOR7B03G04119210.1.CDS1"/>
    <property type="gene ID" value="TraesNOR7B03G04119210"/>
</dbReference>
<keyword evidence="2" id="KW-1185">Reference proteome</keyword>
<name>A0A3B6SDH3_WHEAT</name>
<dbReference type="Gramene" id="TraesJAG7B03G04056810.1">
    <property type="protein sequence ID" value="TraesJAG7B03G04056810.1.CDS1"/>
    <property type="gene ID" value="TraesJAG7B03G04056810"/>
</dbReference>
<evidence type="ECO:0000313" key="1">
    <source>
        <dbReference type="EnsemblPlants" id="TraesCS7B02G077200.1.cds1"/>
    </source>
</evidence>
<accession>A0A3B6SDH3</accession>
<dbReference type="PANTHER" id="PTHR36316">
    <property type="entry name" value="OS06G0213900 PROTEIN"/>
    <property type="match status" value="1"/>
</dbReference>
<dbReference type="Gramene" id="TraesWEE_scaffold_009402_01G000200.1">
    <property type="protein sequence ID" value="TraesWEE_scaffold_009402_01G000200.1"/>
    <property type="gene ID" value="TraesWEE_scaffold_009402_01G000200"/>
</dbReference>
<dbReference type="AlphaFoldDB" id="A0A3B6SDH3"/>
<dbReference type="Gramene" id="TraesSTA7B03G04069700.1">
    <property type="protein sequence ID" value="TraesSTA7B03G04069700.1.CDS1"/>
    <property type="gene ID" value="TraesSTA7B03G04069700"/>
</dbReference>
<dbReference type="Gramene" id="TraesARI5B03G02941750.1">
    <property type="protein sequence ID" value="TraesARI5B03G02941750.1.CDS1"/>
    <property type="gene ID" value="TraesARI5B03G02941750"/>
</dbReference>
<dbReference type="OMA" id="RMHHIRQ"/>
<organism evidence="1">
    <name type="scientific">Triticum aestivum</name>
    <name type="common">Wheat</name>
    <dbReference type="NCBI Taxonomy" id="4565"/>
    <lineage>
        <taxon>Eukaryota</taxon>
        <taxon>Viridiplantae</taxon>
        <taxon>Streptophyta</taxon>
        <taxon>Embryophyta</taxon>
        <taxon>Tracheophyta</taxon>
        <taxon>Spermatophyta</taxon>
        <taxon>Magnoliopsida</taxon>
        <taxon>Liliopsida</taxon>
        <taxon>Poales</taxon>
        <taxon>Poaceae</taxon>
        <taxon>BOP clade</taxon>
        <taxon>Pooideae</taxon>
        <taxon>Triticodae</taxon>
        <taxon>Triticeae</taxon>
        <taxon>Triticinae</taxon>
        <taxon>Triticum</taxon>
    </lineage>
</organism>
<sequence length="124" mass="13019">MAGTTTTGGGGGGAAQGGRRALGLLASAAKRKDGFVQLLLMSGILMMSLRSLSQKHRVRDLANDAAELSLEQEHISHRMRELRDELDREAGADPSGAFASHLRRIFAAHPPTPAAAPAPATDDH</sequence>
<dbReference type="Proteomes" id="UP000019116">
    <property type="component" value="Chromosome 7B"/>
</dbReference>
<dbReference type="Gramene" id="TraesCAD_scaffold_023297_01G000200.1">
    <property type="protein sequence ID" value="TraesCAD_scaffold_023297_01G000200.1"/>
    <property type="gene ID" value="TraesCAD_scaffold_023297_01G000200"/>
</dbReference>
<dbReference type="RefSeq" id="XP_044432755.1">
    <property type="nucleotide sequence ID" value="XM_044576820.1"/>
</dbReference>
<evidence type="ECO:0000313" key="2">
    <source>
        <dbReference type="Proteomes" id="UP000019116"/>
    </source>
</evidence>
<dbReference type="PANTHER" id="PTHR36316:SF1">
    <property type="entry name" value="OS06G0213900 PROTEIN"/>
    <property type="match status" value="1"/>
</dbReference>